<dbReference type="OrthoDB" id="5372935at2759"/>
<dbReference type="EMBL" id="PDNA01000003">
    <property type="protein sequence ID" value="PGH27899.1"/>
    <property type="molecule type" value="Genomic_DNA"/>
</dbReference>
<evidence type="ECO:0000313" key="4">
    <source>
        <dbReference type="Proteomes" id="UP000224634"/>
    </source>
</evidence>
<dbReference type="Pfam" id="PF24864">
    <property type="entry name" value="DUF7730"/>
    <property type="match status" value="1"/>
</dbReference>
<evidence type="ECO:0000256" key="1">
    <source>
        <dbReference type="SAM" id="MobiDB-lite"/>
    </source>
</evidence>
<keyword evidence="4" id="KW-1185">Reference proteome</keyword>
<sequence length="424" mass="49748">MILRLLDITPTPILEEEREPIVSRLLQLPWELREPIYAYALEEPVRYARRHGPFCEFSERNTTIPETPPYQIDSPKCQCTRRQGIGLLLANRQIYHEASPLFWSRATFSFGSAETFAEGINADVGKRYRNSILHVRIDHEEYSNINESTLLSMWKALGSCKNLRTLTMDYRLLKQVPDTINIPDSLAHLETFHYFSLRSSYNNIYDCAYKVWGSKLTSEFGQTIPPHLVKSAVGSDFAAFTWNVHLVESWLHKAYLETLRGLVLAKRVCPKDYPRLKRGFDERHNKLLYNLKGGSPVFTVTVYGLPNCKTTHWANTEARRKRRRQWKLEGFNPADEVTPPVVLVKAAKKRGEKELQHKQRQFELAMKEKGIKIRKYKPDPEPEEPWITQRREKHTSKWRTRVRREDRLSKSELLSTDQDEWNEY</sequence>
<dbReference type="Proteomes" id="UP000224634">
    <property type="component" value="Unassembled WGS sequence"/>
</dbReference>
<dbReference type="PANTHER" id="PTHR38790">
    <property type="entry name" value="2EXR DOMAIN-CONTAINING PROTEIN-RELATED"/>
    <property type="match status" value="1"/>
</dbReference>
<comment type="caution">
    <text evidence="3">The sequence shown here is derived from an EMBL/GenBank/DDBJ whole genome shotgun (WGS) entry which is preliminary data.</text>
</comment>
<feature type="compositionally biased region" description="Basic and acidic residues" evidence="1">
    <location>
        <begin position="371"/>
        <end position="380"/>
    </location>
</feature>
<dbReference type="AlphaFoldDB" id="A0A2B7Z3T1"/>
<feature type="compositionally biased region" description="Basic residues" evidence="1">
    <location>
        <begin position="391"/>
        <end position="402"/>
    </location>
</feature>
<accession>A0A2B7Z3T1</accession>
<gene>
    <name evidence="3" type="ORF">AJ80_00449</name>
</gene>
<name>A0A2B7Z3T1_POLH7</name>
<protein>
    <recommendedName>
        <fullName evidence="2">DUF7730 domain-containing protein</fullName>
    </recommendedName>
</protein>
<proteinExistence type="predicted"/>
<organism evidence="3 4">
    <name type="scientific">Polytolypa hystricis (strain UAMH7299)</name>
    <dbReference type="NCBI Taxonomy" id="1447883"/>
    <lineage>
        <taxon>Eukaryota</taxon>
        <taxon>Fungi</taxon>
        <taxon>Dikarya</taxon>
        <taxon>Ascomycota</taxon>
        <taxon>Pezizomycotina</taxon>
        <taxon>Eurotiomycetes</taxon>
        <taxon>Eurotiomycetidae</taxon>
        <taxon>Onygenales</taxon>
        <taxon>Onygenales incertae sedis</taxon>
        <taxon>Polytolypa</taxon>
    </lineage>
</organism>
<dbReference type="InterPro" id="IPR056632">
    <property type="entry name" value="DUF7730"/>
</dbReference>
<dbReference type="STRING" id="1447883.A0A2B7Z3T1"/>
<reference evidence="3 4" key="1">
    <citation type="submission" date="2017-10" db="EMBL/GenBank/DDBJ databases">
        <title>Comparative genomics in systemic dimorphic fungi from Ajellomycetaceae.</title>
        <authorList>
            <person name="Munoz J.F."/>
            <person name="Mcewen J.G."/>
            <person name="Clay O.K."/>
            <person name="Cuomo C.A."/>
        </authorList>
    </citation>
    <scope>NUCLEOTIDE SEQUENCE [LARGE SCALE GENOMIC DNA]</scope>
    <source>
        <strain evidence="3 4">UAMH7299</strain>
    </source>
</reference>
<feature type="region of interest" description="Disordered" evidence="1">
    <location>
        <begin position="371"/>
        <end position="409"/>
    </location>
</feature>
<evidence type="ECO:0000259" key="2">
    <source>
        <dbReference type="Pfam" id="PF24864"/>
    </source>
</evidence>
<feature type="domain" description="DUF7730" evidence="2">
    <location>
        <begin position="23"/>
        <end position="142"/>
    </location>
</feature>
<evidence type="ECO:0000313" key="3">
    <source>
        <dbReference type="EMBL" id="PGH27899.1"/>
    </source>
</evidence>